<feature type="transmembrane region" description="Helical" evidence="9">
    <location>
        <begin position="833"/>
        <end position="855"/>
    </location>
</feature>
<dbReference type="InterPro" id="IPR036864">
    <property type="entry name" value="Zn2-C6_fun-type_DNA-bd_sf"/>
</dbReference>
<dbReference type="Pfam" id="PF00172">
    <property type="entry name" value="Zn_clus"/>
    <property type="match status" value="1"/>
</dbReference>
<name>A0A9W7XSA0_9FUNG</name>
<evidence type="ECO:0000313" key="12">
    <source>
        <dbReference type="Proteomes" id="UP001145021"/>
    </source>
</evidence>
<dbReference type="GO" id="GO:0003677">
    <property type="term" value="F:DNA binding"/>
    <property type="evidence" value="ECO:0007669"/>
    <property type="project" value="UniProtKB-KW"/>
</dbReference>
<dbReference type="InterPro" id="IPR001138">
    <property type="entry name" value="Zn2Cys6_DnaBD"/>
</dbReference>
<keyword evidence="9" id="KW-1133">Transmembrane helix</keyword>
<dbReference type="GO" id="GO:0000981">
    <property type="term" value="F:DNA-binding transcription factor activity, RNA polymerase II-specific"/>
    <property type="evidence" value="ECO:0007669"/>
    <property type="project" value="InterPro"/>
</dbReference>
<keyword evidence="7" id="KW-0539">Nucleus</keyword>
<feature type="region of interest" description="Disordered" evidence="8">
    <location>
        <begin position="207"/>
        <end position="227"/>
    </location>
</feature>
<keyword evidence="12" id="KW-1185">Reference proteome</keyword>
<comment type="caution">
    <text evidence="11">The sequence shown here is derived from an EMBL/GenBank/DDBJ whole genome shotgun (WGS) entry which is preliminary data.</text>
</comment>
<dbReference type="PROSITE" id="PS50048">
    <property type="entry name" value="ZN2_CY6_FUNGAL_2"/>
    <property type="match status" value="1"/>
</dbReference>
<keyword evidence="3" id="KW-0862">Zinc</keyword>
<keyword evidence="6" id="KW-0804">Transcription</keyword>
<reference evidence="11" key="1">
    <citation type="submission" date="2022-07" db="EMBL/GenBank/DDBJ databases">
        <title>Phylogenomic reconstructions and comparative analyses of Kickxellomycotina fungi.</title>
        <authorList>
            <person name="Reynolds N.K."/>
            <person name="Stajich J.E."/>
            <person name="Barry K."/>
            <person name="Grigoriev I.V."/>
            <person name="Crous P."/>
            <person name="Smith M.E."/>
        </authorList>
    </citation>
    <scope>NUCLEOTIDE SEQUENCE</scope>
    <source>
        <strain evidence="11">NBRC 105413</strain>
    </source>
</reference>
<dbReference type="GO" id="GO:0005634">
    <property type="term" value="C:nucleus"/>
    <property type="evidence" value="ECO:0007669"/>
    <property type="project" value="UniProtKB-SubCell"/>
</dbReference>
<feature type="region of interest" description="Disordered" evidence="8">
    <location>
        <begin position="330"/>
        <end position="384"/>
    </location>
</feature>
<gene>
    <name evidence="11" type="ORF">LPJ64_000287</name>
</gene>
<feature type="region of interest" description="Disordered" evidence="8">
    <location>
        <begin position="273"/>
        <end position="293"/>
    </location>
</feature>
<organism evidence="11 12">
    <name type="scientific">Coemansia asiatica</name>
    <dbReference type="NCBI Taxonomy" id="1052880"/>
    <lineage>
        <taxon>Eukaryota</taxon>
        <taxon>Fungi</taxon>
        <taxon>Fungi incertae sedis</taxon>
        <taxon>Zoopagomycota</taxon>
        <taxon>Kickxellomycotina</taxon>
        <taxon>Kickxellomycetes</taxon>
        <taxon>Kickxellales</taxon>
        <taxon>Kickxellaceae</taxon>
        <taxon>Coemansia</taxon>
    </lineage>
</organism>
<feature type="compositionally biased region" description="Polar residues" evidence="8">
    <location>
        <begin position="211"/>
        <end position="227"/>
    </location>
</feature>
<sequence>MSLDPQSVPFLRSCERCRQKKRKCSGDKPSCSWCSKHNIPCRYRRTMRFKKQLEAQEPESLSSLSVPVMFQNPVSVAGSLPASTTAAAPLPANISNASSGMFSADALAQLLSVDMVPMSNPPPANLLQVANSFMTPLASAVPPLSGAEWSALSNTEASMLANLGGVAASAQTNTSGEWMPVGFNDPLMDSGGIGRLSSDFFSDELIPPIASDNSTKEPWQQPMPSSSQLRVSVALSNILQSGTNQPAVSSSMPATMSQLLSDIQRNTGASSTAENGLIHTNYGPPQPQSPAVDITGAASLASSASTQSSAKSASNGPVLKPGLAGSEIFQQQQQLRPRLKLEVSNIRSSKKDSRESGSASNQKHRQRQTQRWSSPITGDSLGAGDDPTIPSILSEYLAPIPGSPSPTVIYRIMRETFRAPRMGMVSMNLEMLWHMLHKGVLPRIVFYGHISSTIRCSVADLDIKSLVPLHIDESCYKLALNEIPSVKECAAIWGAVGMCMVTRYEFQSSRYKQMAEHADMALDIMHRIEYGGRVYPWHDVPAAEKETFGFQYLLAIYWKCFLWKLMSLMLIEDHADFAHDLDALPDYSSKTFDLYTSTEPYDVDLMAMIPEDSWAGADPQNKPRIRFRGPSDPEFMRMRPEGSPCFDRASMSGSYMQQLLVIFAKFFVQAGQARRGQIGLGQLLKGLWVYKERMRMWRYSLPAELVLDNAMVDGYLDTINPRSSATQREIDLRSSRLKDIIMLLMTYHTFVVRANRYVMKMMLGEPLNVPAPDVSTMGFGIRDLYDSSTSPQIVREGLGHMNMYFHGCRIQAIKSANALCSIIQASYACRFNFYTLGSPIIFTVFELLVVYVSFLHNRDANIAWRSKARLSNIFNILRMLRHWAPALHMFVAGIKALSDPALCLDEPRNFNAFKREVMDPAMLDMSDSPVDSAAVTDDESDGSLMPPKRRRVVRLPRALETIKDARTNILNSIAPRGLKLSTDVKRDETLSYRAADPIPEFPNPFPPKHIISLIIADLGLSLAEFLAPAYPILLLKLIPTSQMSQIFTSEQHK</sequence>
<dbReference type="Proteomes" id="UP001145021">
    <property type="component" value="Unassembled WGS sequence"/>
</dbReference>
<dbReference type="CDD" id="cd00067">
    <property type="entry name" value="GAL4"/>
    <property type="match status" value="1"/>
</dbReference>
<keyword evidence="9" id="KW-0812">Transmembrane</keyword>
<dbReference type="InterPro" id="IPR051615">
    <property type="entry name" value="Transcr_Regulatory_Elem"/>
</dbReference>
<dbReference type="AlphaFoldDB" id="A0A9W7XSA0"/>
<dbReference type="SUPFAM" id="SSF57701">
    <property type="entry name" value="Zn2/Cys6 DNA-binding domain"/>
    <property type="match status" value="1"/>
</dbReference>
<accession>A0A9W7XSA0</accession>
<protein>
    <recommendedName>
        <fullName evidence="10">Zn(2)-C6 fungal-type domain-containing protein</fullName>
    </recommendedName>
</protein>
<evidence type="ECO:0000259" key="10">
    <source>
        <dbReference type="PROSITE" id="PS50048"/>
    </source>
</evidence>
<evidence type="ECO:0000256" key="6">
    <source>
        <dbReference type="ARBA" id="ARBA00023163"/>
    </source>
</evidence>
<evidence type="ECO:0000256" key="4">
    <source>
        <dbReference type="ARBA" id="ARBA00023015"/>
    </source>
</evidence>
<evidence type="ECO:0000256" key="9">
    <source>
        <dbReference type="SAM" id="Phobius"/>
    </source>
</evidence>
<evidence type="ECO:0000256" key="7">
    <source>
        <dbReference type="ARBA" id="ARBA00023242"/>
    </source>
</evidence>
<dbReference type="GO" id="GO:0008270">
    <property type="term" value="F:zinc ion binding"/>
    <property type="evidence" value="ECO:0007669"/>
    <property type="project" value="InterPro"/>
</dbReference>
<keyword evidence="2" id="KW-0479">Metal-binding</keyword>
<keyword evidence="9" id="KW-0472">Membrane</keyword>
<dbReference type="PANTHER" id="PTHR31313:SF81">
    <property type="entry name" value="TY1 ENHANCER ACTIVATOR"/>
    <property type="match status" value="1"/>
</dbReference>
<evidence type="ECO:0000256" key="8">
    <source>
        <dbReference type="SAM" id="MobiDB-lite"/>
    </source>
</evidence>
<comment type="subcellular location">
    <subcellularLocation>
        <location evidence="1">Nucleus</location>
    </subcellularLocation>
</comment>
<evidence type="ECO:0000256" key="3">
    <source>
        <dbReference type="ARBA" id="ARBA00022833"/>
    </source>
</evidence>
<dbReference type="PANTHER" id="PTHR31313">
    <property type="entry name" value="TY1 ENHANCER ACTIVATOR"/>
    <property type="match status" value="1"/>
</dbReference>
<dbReference type="Gene3D" id="4.10.240.10">
    <property type="entry name" value="Zn(2)-C6 fungal-type DNA-binding domain"/>
    <property type="match status" value="1"/>
</dbReference>
<feature type="domain" description="Zn(2)-C6 fungal-type" evidence="10">
    <location>
        <begin position="13"/>
        <end position="43"/>
    </location>
</feature>
<evidence type="ECO:0000313" key="11">
    <source>
        <dbReference type="EMBL" id="KAJ1648458.1"/>
    </source>
</evidence>
<evidence type="ECO:0000256" key="1">
    <source>
        <dbReference type="ARBA" id="ARBA00004123"/>
    </source>
</evidence>
<proteinExistence type="predicted"/>
<evidence type="ECO:0000256" key="2">
    <source>
        <dbReference type="ARBA" id="ARBA00022723"/>
    </source>
</evidence>
<evidence type="ECO:0000256" key="5">
    <source>
        <dbReference type="ARBA" id="ARBA00023125"/>
    </source>
</evidence>
<dbReference type="EMBL" id="JANBOH010000005">
    <property type="protein sequence ID" value="KAJ1648458.1"/>
    <property type="molecule type" value="Genomic_DNA"/>
</dbReference>
<dbReference type="PROSITE" id="PS00463">
    <property type="entry name" value="ZN2_CY6_FUNGAL_1"/>
    <property type="match status" value="1"/>
</dbReference>
<keyword evidence="4" id="KW-0805">Transcription regulation</keyword>
<keyword evidence="5" id="KW-0238">DNA-binding</keyword>
<dbReference type="SMART" id="SM00066">
    <property type="entry name" value="GAL4"/>
    <property type="match status" value="1"/>
</dbReference>